<feature type="transmembrane region" description="Helical" evidence="1">
    <location>
        <begin position="6"/>
        <end position="24"/>
    </location>
</feature>
<feature type="transmembrane region" description="Helical" evidence="1">
    <location>
        <begin position="119"/>
        <end position="138"/>
    </location>
</feature>
<dbReference type="PANTHER" id="PTHR34980">
    <property type="entry name" value="INNER MEMBRANE PROTEIN-RELATED-RELATED"/>
    <property type="match status" value="1"/>
</dbReference>
<reference evidence="3" key="1">
    <citation type="journal article" date="2019" name="Int. J. Syst. Evol. Microbiol.">
        <title>The Global Catalogue of Microorganisms (GCM) 10K type strain sequencing project: providing services to taxonomists for standard genome sequencing and annotation.</title>
        <authorList>
            <consortium name="The Broad Institute Genomics Platform"/>
            <consortium name="The Broad Institute Genome Sequencing Center for Infectious Disease"/>
            <person name="Wu L."/>
            <person name="Ma J."/>
        </authorList>
    </citation>
    <scope>NUCLEOTIDE SEQUENCE [LARGE SCALE GENOMIC DNA]</scope>
    <source>
        <strain evidence="3">KCTC 42282</strain>
    </source>
</reference>
<keyword evidence="1" id="KW-0472">Membrane</keyword>
<proteinExistence type="predicted"/>
<gene>
    <name evidence="2" type="ORF">ACFONL_11910</name>
</gene>
<dbReference type="Pfam" id="PF05656">
    <property type="entry name" value="DUF805"/>
    <property type="match status" value="1"/>
</dbReference>
<comment type="caution">
    <text evidence="2">The sequence shown here is derived from an EMBL/GenBank/DDBJ whole genome shotgun (WGS) entry which is preliminary data.</text>
</comment>
<dbReference type="PANTHER" id="PTHR34980:SF2">
    <property type="entry name" value="INNER MEMBRANE PROTEIN YHAH-RELATED"/>
    <property type="match status" value="1"/>
</dbReference>
<name>A0ABV7UH71_9HYPH</name>
<dbReference type="Proteomes" id="UP001595704">
    <property type="component" value="Unassembled WGS sequence"/>
</dbReference>
<dbReference type="EMBL" id="JBHRYC010000058">
    <property type="protein sequence ID" value="MFC3638067.1"/>
    <property type="molecule type" value="Genomic_DNA"/>
</dbReference>
<keyword evidence="1" id="KW-0812">Transmembrane</keyword>
<sequence>MGGVSIWHWIVVLLVVALPLAFLLRKAPPGPNRFGAAPGRPQDFPAAIASFFRNYATFSGRASRSEFWWPVLMLVGVSVILGVIDRSGVLEMLWSLAVLLPGLALSARRLHDLNRSGWLQLLSLFAPVGVIGLIVWYATPPRDTSVASDVEAVFR</sequence>
<feature type="transmembrane region" description="Helical" evidence="1">
    <location>
        <begin position="67"/>
        <end position="84"/>
    </location>
</feature>
<keyword evidence="3" id="KW-1185">Reference proteome</keyword>
<evidence type="ECO:0000313" key="3">
    <source>
        <dbReference type="Proteomes" id="UP001595704"/>
    </source>
</evidence>
<keyword evidence="1" id="KW-1133">Transmembrane helix</keyword>
<dbReference type="RefSeq" id="WP_191319602.1">
    <property type="nucleotide sequence ID" value="NZ_BNCG01000009.1"/>
</dbReference>
<accession>A0ABV7UH71</accession>
<evidence type="ECO:0000313" key="2">
    <source>
        <dbReference type="EMBL" id="MFC3638067.1"/>
    </source>
</evidence>
<dbReference type="InterPro" id="IPR008523">
    <property type="entry name" value="DUF805"/>
</dbReference>
<feature type="transmembrane region" description="Helical" evidence="1">
    <location>
        <begin position="90"/>
        <end position="107"/>
    </location>
</feature>
<evidence type="ECO:0000256" key="1">
    <source>
        <dbReference type="SAM" id="Phobius"/>
    </source>
</evidence>
<protein>
    <submittedName>
        <fullName evidence="2">DUF805 domain-containing protein</fullName>
    </submittedName>
</protein>
<organism evidence="2 3">
    <name type="scientific">Camelimonas fluminis</name>
    <dbReference type="NCBI Taxonomy" id="1576911"/>
    <lineage>
        <taxon>Bacteria</taxon>
        <taxon>Pseudomonadati</taxon>
        <taxon>Pseudomonadota</taxon>
        <taxon>Alphaproteobacteria</taxon>
        <taxon>Hyphomicrobiales</taxon>
        <taxon>Chelatococcaceae</taxon>
        <taxon>Camelimonas</taxon>
    </lineage>
</organism>